<evidence type="ECO:0000256" key="9">
    <source>
        <dbReference type="HAMAP-Rule" id="MF_03109"/>
    </source>
</evidence>
<name>A0A058Z096_FONAL</name>
<dbReference type="PANTHER" id="PTHR45923:SF2">
    <property type="entry name" value="PROTEIN SEY1"/>
    <property type="match status" value="1"/>
</dbReference>
<evidence type="ECO:0000256" key="3">
    <source>
        <dbReference type="ARBA" id="ARBA00022741"/>
    </source>
</evidence>
<comment type="similarity">
    <text evidence="9">Belongs to the TRAFAC class dynamin-like GTPase superfamily. GB1/RHD3 GTPase family. RHD3 subfamily.</text>
</comment>
<dbReference type="SUPFAM" id="SSF52540">
    <property type="entry name" value="P-loop containing nucleoside triphosphate hydrolases"/>
    <property type="match status" value="1"/>
</dbReference>
<dbReference type="eggNOG" id="KOG2203">
    <property type="taxonomic scope" value="Eukaryota"/>
</dbReference>
<dbReference type="OrthoDB" id="1597724at2759"/>
<protein>
    <recommendedName>
        <fullName evidence="9">Protein SEY1 homolog</fullName>
        <ecNumber evidence="9">3.6.5.-</ecNumber>
    </recommendedName>
</protein>
<dbReference type="EC" id="3.6.5.-" evidence="9"/>
<keyword evidence="14" id="KW-1185">Reference proteome</keyword>
<feature type="transmembrane region" description="Helical" evidence="11">
    <location>
        <begin position="671"/>
        <end position="692"/>
    </location>
</feature>
<gene>
    <name evidence="13" type="ORF">H696_06049</name>
</gene>
<dbReference type="PANTHER" id="PTHR45923">
    <property type="entry name" value="PROTEIN SEY1"/>
    <property type="match status" value="1"/>
</dbReference>
<sequence>MSPNPMLNIISGDLELSPDIQEYVNDKWGLKDAGHEYNLIAIFGAQSTGKSTLLNTVFGTGFDVMTANRRQQTTKGLWMTTSGTAENTIVMDVEGTDSRERGEDLEMERKSALFSLAISQVLLINLLETDIGRSNASNYGLLRTVFEVNLGLFQSTSAQKTLLLFVIRDHYGTPVAELSKTLEEDMNQIWEGIRKPEGLEDAKLSQYFDLAFTALPHKLIQAAEFDAAVEKLKPWFSDPDNPNYVFKKEYRKRIPSDGLGHFAGEVWEQICSNKDLDLPTQRQLLAKFRCDEISRNILHSINDEVQELQTALEGGREVADLADRMHTIYQTSFDSFCHQASRYETSVFQTERDVFAQTLHGILYMLFAAQLRNIHRSSLKSFTAFVEKLNAENPDSFSTEALKQKEHLLATFENSARSLTIPGSPWKYEEQVKPFSADINAVFEKLRAAGIKNKEVALQEEISTKLEADLAFAFNTIDAQFWPGMDTLVTEAAAKLPEAIDTHLKGYQLSEDERADVQSTLSASIKDLITKELNELVDASTFNSKLRTIFHSKFRFDSQRRPIIWRPGMNVETYFDSGKLLARNALEAMRFIKLDWSPLGISNPPTPLALIDKKLENKIWTQFESEVAVEFQDASMRCDQPQYKIPKWTYLAIFLLGFNELMDFISSPGKYLLIAVFLGLLYVVILAFDLQVPVENFIYRVRVFAGRLSSAIVRGAVTGTMPNFNDVMQMLNDNKNDRGTAGSGAASAGGSPPAAGAGPKED</sequence>
<keyword evidence="6 9" id="KW-1133">Transmembrane helix</keyword>
<evidence type="ECO:0000256" key="2">
    <source>
        <dbReference type="ARBA" id="ARBA00022692"/>
    </source>
</evidence>
<feature type="topological domain" description="Lumenal" evidence="9">
    <location>
        <begin position="666"/>
        <end position="668"/>
    </location>
</feature>
<evidence type="ECO:0000256" key="8">
    <source>
        <dbReference type="ARBA" id="ARBA00023136"/>
    </source>
</evidence>
<organism evidence="13">
    <name type="scientific">Fonticula alba</name>
    <name type="common">Slime mold</name>
    <dbReference type="NCBI Taxonomy" id="691883"/>
    <lineage>
        <taxon>Eukaryota</taxon>
        <taxon>Rotosphaerida</taxon>
        <taxon>Fonticulaceae</taxon>
        <taxon>Fonticula</taxon>
    </lineage>
</organism>
<feature type="topological domain" description="Cytoplasmic" evidence="9">
    <location>
        <begin position="1"/>
        <end position="644"/>
    </location>
</feature>
<evidence type="ECO:0000256" key="6">
    <source>
        <dbReference type="ARBA" id="ARBA00022989"/>
    </source>
</evidence>
<keyword evidence="8 9" id="KW-0472">Membrane</keyword>
<dbReference type="Pfam" id="PF20428">
    <property type="entry name" value="Sey1_3HB"/>
    <property type="match status" value="2"/>
</dbReference>
<dbReference type="GO" id="GO:0005789">
    <property type="term" value="C:endoplasmic reticulum membrane"/>
    <property type="evidence" value="ECO:0007669"/>
    <property type="project" value="UniProtKB-SubCell"/>
</dbReference>
<evidence type="ECO:0000256" key="7">
    <source>
        <dbReference type="ARBA" id="ARBA00023134"/>
    </source>
</evidence>
<evidence type="ECO:0000256" key="4">
    <source>
        <dbReference type="ARBA" id="ARBA00022801"/>
    </source>
</evidence>
<dbReference type="STRING" id="691883.A0A058Z096"/>
<evidence type="ECO:0000313" key="14">
    <source>
        <dbReference type="Proteomes" id="UP000030693"/>
    </source>
</evidence>
<dbReference type="GeneID" id="20530774"/>
<dbReference type="OMA" id="WAIVLMI"/>
<keyword evidence="3 9" id="KW-0547">Nucleotide-binding</keyword>
<comment type="subcellular location">
    <subcellularLocation>
        <location evidence="1 9">Endoplasmic reticulum membrane</location>
        <topology evidence="1 9">Multi-pass membrane protein</topology>
    </subcellularLocation>
</comment>
<proteinExistence type="inferred from homology"/>
<dbReference type="Pfam" id="PF05879">
    <property type="entry name" value="RHD3_GTPase"/>
    <property type="match status" value="1"/>
</dbReference>
<evidence type="ECO:0000256" key="10">
    <source>
        <dbReference type="SAM" id="MobiDB-lite"/>
    </source>
</evidence>
<dbReference type="InterPro" id="IPR046758">
    <property type="entry name" value="Sey1/RHD3-like_3HB"/>
</dbReference>
<evidence type="ECO:0000259" key="12">
    <source>
        <dbReference type="PROSITE" id="PS51715"/>
    </source>
</evidence>
<keyword evidence="7 9" id="KW-0342">GTP-binding</keyword>
<dbReference type="GO" id="GO:0003924">
    <property type="term" value="F:GTPase activity"/>
    <property type="evidence" value="ECO:0007669"/>
    <property type="project" value="UniProtKB-UniRule"/>
</dbReference>
<dbReference type="EMBL" id="KB932217">
    <property type="protein sequence ID" value="KCV67531.1"/>
    <property type="molecule type" value="Genomic_DNA"/>
</dbReference>
<dbReference type="PROSITE" id="PS51715">
    <property type="entry name" value="G_GB1_RHD3"/>
    <property type="match status" value="1"/>
</dbReference>
<dbReference type="CDD" id="cd01851">
    <property type="entry name" value="GBP"/>
    <property type="match status" value="1"/>
</dbReference>
<dbReference type="FunFam" id="3.40.50.300:FF:000727">
    <property type="entry name" value="Protein SEY1 homolog"/>
    <property type="match status" value="1"/>
</dbReference>
<dbReference type="GO" id="GO:0016320">
    <property type="term" value="P:endoplasmic reticulum membrane fusion"/>
    <property type="evidence" value="ECO:0007669"/>
    <property type="project" value="TreeGrafter"/>
</dbReference>
<dbReference type="Proteomes" id="UP000030693">
    <property type="component" value="Unassembled WGS sequence"/>
</dbReference>
<keyword evidence="4 9" id="KW-0378">Hydrolase</keyword>
<evidence type="ECO:0000256" key="11">
    <source>
        <dbReference type="SAM" id="Phobius"/>
    </source>
</evidence>
<dbReference type="Gene3D" id="3.40.50.300">
    <property type="entry name" value="P-loop containing nucleotide triphosphate hydrolases"/>
    <property type="match status" value="1"/>
</dbReference>
<reference evidence="13" key="1">
    <citation type="submission" date="2013-04" db="EMBL/GenBank/DDBJ databases">
        <title>The Genome Sequence of Fonticula alba ATCC 38817.</title>
        <authorList>
            <consortium name="The Broad Institute Genomics Platform"/>
            <person name="Russ C."/>
            <person name="Cuomo C."/>
            <person name="Burger G."/>
            <person name="Gray M.W."/>
            <person name="Holland P.W.H."/>
            <person name="King N."/>
            <person name="Lang F.B.F."/>
            <person name="Roger A.J."/>
            <person name="Ruiz-Trillo I."/>
            <person name="Brown M."/>
            <person name="Walker B."/>
            <person name="Young S."/>
            <person name="Zeng Q."/>
            <person name="Gargeya S."/>
            <person name="Fitzgerald M."/>
            <person name="Haas B."/>
            <person name="Abouelleil A."/>
            <person name="Allen A.W."/>
            <person name="Alvarado L."/>
            <person name="Arachchi H.M."/>
            <person name="Berlin A.M."/>
            <person name="Chapman S.B."/>
            <person name="Gainer-Dewar J."/>
            <person name="Goldberg J."/>
            <person name="Griggs A."/>
            <person name="Gujja S."/>
            <person name="Hansen M."/>
            <person name="Howarth C."/>
            <person name="Imamovic A."/>
            <person name="Ireland A."/>
            <person name="Larimer J."/>
            <person name="McCowan C."/>
            <person name="Murphy C."/>
            <person name="Pearson M."/>
            <person name="Poon T.W."/>
            <person name="Priest M."/>
            <person name="Roberts A."/>
            <person name="Saif S."/>
            <person name="Shea T."/>
            <person name="Sisk P."/>
            <person name="Sykes S."/>
            <person name="Wortman J."/>
            <person name="Nusbaum C."/>
            <person name="Birren B."/>
        </authorList>
    </citation>
    <scope>NUCLEOTIDE SEQUENCE [LARGE SCALE GENOMIC DNA]</scope>
    <source>
        <strain evidence="13">ATCC 38817</strain>
    </source>
</reference>
<keyword evidence="5 9" id="KW-0256">Endoplasmic reticulum</keyword>
<dbReference type="InterPro" id="IPR008803">
    <property type="entry name" value="RHD3/Sey1"/>
</dbReference>
<dbReference type="GO" id="GO:0005525">
    <property type="term" value="F:GTP binding"/>
    <property type="evidence" value="ECO:0007669"/>
    <property type="project" value="UniProtKB-UniRule"/>
</dbReference>
<dbReference type="HAMAP" id="MF_03109">
    <property type="entry name" value="Sey1"/>
    <property type="match status" value="1"/>
</dbReference>
<comment type="function">
    <text evidence="9">Probable GTP-binding protein that may be involved in cell development.</text>
</comment>
<dbReference type="AlphaFoldDB" id="A0A058Z096"/>
<feature type="compositionally biased region" description="Low complexity" evidence="10">
    <location>
        <begin position="743"/>
        <end position="762"/>
    </location>
</feature>
<evidence type="ECO:0000256" key="1">
    <source>
        <dbReference type="ARBA" id="ARBA00004477"/>
    </source>
</evidence>
<keyword evidence="2 9" id="KW-0812">Transmembrane</keyword>
<feature type="topological domain" description="Cytoplasmic" evidence="9">
    <location>
        <begin position="690"/>
        <end position="762"/>
    </location>
</feature>
<feature type="binding site" evidence="9">
    <location>
        <begin position="44"/>
        <end position="51"/>
    </location>
    <ligand>
        <name>GTP</name>
        <dbReference type="ChEBI" id="CHEBI:37565"/>
    </ligand>
</feature>
<feature type="region of interest" description="Disordered" evidence="10">
    <location>
        <begin position="737"/>
        <end position="762"/>
    </location>
</feature>
<evidence type="ECO:0000313" key="13">
    <source>
        <dbReference type="EMBL" id="KCV67531.1"/>
    </source>
</evidence>
<dbReference type="RefSeq" id="XP_009498092.1">
    <property type="nucleotide sequence ID" value="XM_009499817.1"/>
</dbReference>
<dbReference type="InterPro" id="IPR030386">
    <property type="entry name" value="G_GB1_RHD3_dom"/>
</dbReference>
<feature type="domain" description="GB1/RHD3-type G" evidence="12">
    <location>
        <begin position="34"/>
        <end position="250"/>
    </location>
</feature>
<dbReference type="InterPro" id="IPR027417">
    <property type="entry name" value="P-loop_NTPase"/>
</dbReference>
<accession>A0A058Z096</accession>
<evidence type="ECO:0000256" key="5">
    <source>
        <dbReference type="ARBA" id="ARBA00022824"/>
    </source>
</evidence>